<dbReference type="InterPro" id="IPR000086">
    <property type="entry name" value="NUDIX_hydrolase_dom"/>
</dbReference>
<dbReference type="Proteomes" id="UP000078397">
    <property type="component" value="Unassembled WGS sequence"/>
</dbReference>
<dbReference type="InterPro" id="IPR015797">
    <property type="entry name" value="NUDIX_hydrolase-like_dom_sf"/>
</dbReference>
<reference evidence="3 4" key="1">
    <citation type="journal article" date="2016" name="PLoS Pathog.">
        <title>Biosynthesis of antibiotic leucinostatins in bio-control fungus Purpureocillium lilacinum and their inhibition on phytophthora revealed by genome mining.</title>
        <authorList>
            <person name="Wang G."/>
            <person name="Liu Z."/>
            <person name="Lin R."/>
            <person name="Li E."/>
            <person name="Mao Z."/>
            <person name="Ling J."/>
            <person name="Yang Y."/>
            <person name="Yin W.B."/>
            <person name="Xie B."/>
        </authorList>
    </citation>
    <scope>NUCLEOTIDE SEQUENCE [LARGE SCALE GENOMIC DNA]</scope>
    <source>
        <strain evidence="3">170</strain>
    </source>
</reference>
<dbReference type="GO" id="GO:0006167">
    <property type="term" value="P:AMP biosynthetic process"/>
    <property type="evidence" value="ECO:0007669"/>
    <property type="project" value="TreeGrafter"/>
</dbReference>
<protein>
    <submittedName>
        <fullName evidence="3">NUDIX domain-containing protein</fullName>
    </submittedName>
</protein>
<dbReference type="Pfam" id="PF00293">
    <property type="entry name" value="NUDIX"/>
    <property type="match status" value="1"/>
</dbReference>
<dbReference type="Gene3D" id="3.90.79.10">
    <property type="entry name" value="Nucleoside Triphosphate Pyrophosphohydrolase"/>
    <property type="match status" value="1"/>
</dbReference>
<dbReference type="SUPFAM" id="SSF55811">
    <property type="entry name" value="Nudix"/>
    <property type="match status" value="1"/>
</dbReference>
<dbReference type="GO" id="GO:0004081">
    <property type="term" value="F:bis(5'-nucleosyl)-tetraphosphatase (asymmetrical) activity"/>
    <property type="evidence" value="ECO:0007669"/>
    <property type="project" value="TreeGrafter"/>
</dbReference>
<dbReference type="PANTHER" id="PTHR21340:SF0">
    <property type="entry name" value="BIS(5'-NUCLEOSYL)-TETRAPHOSPHATASE [ASYMMETRICAL]"/>
    <property type="match status" value="1"/>
</dbReference>
<accession>A0A179FR90</accession>
<dbReference type="EMBL" id="LSBJ02000003">
    <property type="protein sequence ID" value="OAQ67768.1"/>
    <property type="molecule type" value="Genomic_DNA"/>
</dbReference>
<dbReference type="GeneID" id="28847515"/>
<keyword evidence="1" id="KW-0378">Hydrolase</keyword>
<dbReference type="KEGG" id="pchm:VFPPC_04120"/>
<dbReference type="PROSITE" id="PS51462">
    <property type="entry name" value="NUDIX"/>
    <property type="match status" value="1"/>
</dbReference>
<dbReference type="PANTHER" id="PTHR21340">
    <property type="entry name" value="DIADENOSINE 5,5-P1,P4-TETRAPHOSPHATE PYROPHOSPHOHYDROLASE MUTT"/>
    <property type="match status" value="1"/>
</dbReference>
<evidence type="ECO:0000313" key="3">
    <source>
        <dbReference type="EMBL" id="OAQ67768.1"/>
    </source>
</evidence>
<evidence type="ECO:0000259" key="2">
    <source>
        <dbReference type="PROSITE" id="PS51462"/>
    </source>
</evidence>
<keyword evidence="4" id="KW-1185">Reference proteome</keyword>
<dbReference type="AlphaFoldDB" id="A0A179FR90"/>
<sequence length="232" mass="26080">MPLARKKSLRTSRTPPSLIANQFVSRFIASENALICSGCVAVDPKRHKVAFIHDAAKGINQLPKGRKNIGEDIHAAALRETQEETGLTVTPLTLRAATRATPTEDMLREYVDPEEIKQETTEDEEGWEDVHEDTMASLPGASGLTNWVQHCEPIGITTHLCEETLAHKVIFWYAAQADSTIPPRQDTREHWEQQYELKWVDAREAAKLMTFEADGQAIEKALSDMRRSGYEI</sequence>
<dbReference type="GO" id="GO:0006754">
    <property type="term" value="P:ATP biosynthetic process"/>
    <property type="evidence" value="ECO:0007669"/>
    <property type="project" value="TreeGrafter"/>
</dbReference>
<dbReference type="InterPro" id="IPR051325">
    <property type="entry name" value="Nudix_hydrolase_domain"/>
</dbReference>
<dbReference type="InterPro" id="IPR020084">
    <property type="entry name" value="NUDIX_hydrolase_CS"/>
</dbReference>
<comment type="caution">
    <text evidence="3">The sequence shown here is derived from an EMBL/GenBank/DDBJ whole genome shotgun (WGS) entry which is preliminary data.</text>
</comment>
<dbReference type="RefSeq" id="XP_018144618.1">
    <property type="nucleotide sequence ID" value="XM_018283521.1"/>
</dbReference>
<gene>
    <name evidence="3" type="ORF">VFPPC_04120</name>
</gene>
<feature type="domain" description="Nudix hydrolase" evidence="2">
    <location>
        <begin position="32"/>
        <end position="222"/>
    </location>
</feature>
<evidence type="ECO:0000313" key="4">
    <source>
        <dbReference type="Proteomes" id="UP000078397"/>
    </source>
</evidence>
<proteinExistence type="predicted"/>
<evidence type="ECO:0000256" key="1">
    <source>
        <dbReference type="ARBA" id="ARBA00022801"/>
    </source>
</evidence>
<dbReference type="OrthoDB" id="10259236at2759"/>
<dbReference type="PROSITE" id="PS00893">
    <property type="entry name" value="NUDIX_BOX"/>
    <property type="match status" value="1"/>
</dbReference>
<organism evidence="3 4">
    <name type="scientific">Pochonia chlamydosporia 170</name>
    <dbReference type="NCBI Taxonomy" id="1380566"/>
    <lineage>
        <taxon>Eukaryota</taxon>
        <taxon>Fungi</taxon>
        <taxon>Dikarya</taxon>
        <taxon>Ascomycota</taxon>
        <taxon>Pezizomycotina</taxon>
        <taxon>Sordariomycetes</taxon>
        <taxon>Hypocreomycetidae</taxon>
        <taxon>Hypocreales</taxon>
        <taxon>Clavicipitaceae</taxon>
        <taxon>Pochonia</taxon>
    </lineage>
</organism>
<name>A0A179FR90_METCM</name>